<evidence type="ECO:0008006" key="3">
    <source>
        <dbReference type="Google" id="ProtNLM"/>
    </source>
</evidence>
<gene>
    <name evidence="1" type="ORF">Sant_3398</name>
</gene>
<dbReference type="Proteomes" id="UP000019028">
    <property type="component" value="Chromosome"/>
</dbReference>
<protein>
    <recommendedName>
        <fullName evidence="3">Transposase</fullName>
    </recommendedName>
</protein>
<sequence length="60" mass="6865">MKHCIVSAETDRILRHHIVTGVARLSGAYLHKSIDKRRPNGHIPRPLNCLIEQVWELDLG</sequence>
<dbReference type="EMBL" id="CP006569">
    <property type="protein sequence ID" value="AHF78390.1"/>
    <property type="molecule type" value="Genomic_DNA"/>
</dbReference>
<accession>W0I1N3</accession>
<name>W0I1N3_9GAMM</name>
<dbReference type="AlphaFoldDB" id="W0I1N3"/>
<organism evidence="1 2">
    <name type="scientific">Sodalis praecaptivus</name>
    <dbReference type="NCBI Taxonomy" id="1239307"/>
    <lineage>
        <taxon>Bacteria</taxon>
        <taxon>Pseudomonadati</taxon>
        <taxon>Pseudomonadota</taxon>
        <taxon>Gammaproteobacteria</taxon>
        <taxon>Enterobacterales</taxon>
        <taxon>Bruguierivoracaceae</taxon>
        <taxon>Sodalis</taxon>
    </lineage>
</organism>
<dbReference type="HOGENOM" id="CLU_2978366_0_0_6"/>
<evidence type="ECO:0000313" key="2">
    <source>
        <dbReference type="Proteomes" id="UP000019028"/>
    </source>
</evidence>
<keyword evidence="2" id="KW-1185">Reference proteome</keyword>
<dbReference type="KEGG" id="sod:Sant_3398"/>
<reference evidence="1 2" key="1">
    <citation type="journal article" date="2014" name="Genome Biol. Evol.">
        <title>Genome degeneration and adaptation in a nascent stage of symbiosis.</title>
        <authorList>
            <person name="Oakeson K.F."/>
            <person name="Gil R."/>
            <person name="Clayton A.L."/>
            <person name="Dunn D.M."/>
            <person name="von Niederhausern A.C."/>
            <person name="Hamil C."/>
            <person name="Aoyagi A."/>
            <person name="Duval B."/>
            <person name="Baca A."/>
            <person name="Silva F.J."/>
            <person name="Vallier A."/>
            <person name="Jackson D.G."/>
            <person name="Latorre A."/>
            <person name="Weiss R.B."/>
            <person name="Heddi A."/>
            <person name="Moya A."/>
            <person name="Dale C."/>
        </authorList>
    </citation>
    <scope>NUCLEOTIDE SEQUENCE [LARGE SCALE GENOMIC DNA]</scope>
    <source>
        <strain evidence="1 2">HS1</strain>
    </source>
</reference>
<proteinExistence type="predicted"/>
<evidence type="ECO:0000313" key="1">
    <source>
        <dbReference type="EMBL" id="AHF78390.1"/>
    </source>
</evidence>